<proteinExistence type="predicted"/>
<feature type="compositionally biased region" description="Basic and acidic residues" evidence="1">
    <location>
        <begin position="964"/>
        <end position="976"/>
    </location>
</feature>
<dbReference type="InterPro" id="IPR052133">
    <property type="entry name" value="Immune_Signaling-Apoptosis_Reg"/>
</dbReference>
<feature type="region of interest" description="Disordered" evidence="1">
    <location>
        <begin position="964"/>
        <end position="993"/>
    </location>
</feature>
<evidence type="ECO:0000256" key="1">
    <source>
        <dbReference type="SAM" id="MobiDB-lite"/>
    </source>
</evidence>
<dbReference type="Proteomes" id="UP000749559">
    <property type="component" value="Unassembled WGS sequence"/>
</dbReference>
<dbReference type="PANTHER" id="PTHR12044">
    <property type="entry name" value="BCL2 INTERACTING MEDIATOR OF CELL DEATH"/>
    <property type="match status" value="1"/>
</dbReference>
<dbReference type="PANTHER" id="PTHR12044:SF14">
    <property type="entry name" value="MEIOTIC DOUBLE-STRANDED BREAK FORMATION PROTEIN 1"/>
    <property type="match status" value="1"/>
</dbReference>
<gene>
    <name evidence="2" type="ORF">OFUS_LOCUS20195</name>
</gene>
<comment type="caution">
    <text evidence="2">The sequence shown here is derived from an EMBL/GenBank/DDBJ whole genome shotgun (WGS) entry which is preliminary data.</text>
</comment>
<feature type="region of interest" description="Disordered" evidence="1">
    <location>
        <begin position="898"/>
        <end position="920"/>
    </location>
</feature>
<reference evidence="2" key="1">
    <citation type="submission" date="2022-03" db="EMBL/GenBank/DDBJ databases">
        <authorList>
            <person name="Martin C."/>
        </authorList>
    </citation>
    <scope>NUCLEOTIDE SEQUENCE</scope>
</reference>
<dbReference type="SUPFAM" id="SSF48371">
    <property type="entry name" value="ARM repeat"/>
    <property type="match status" value="1"/>
</dbReference>
<evidence type="ECO:0000313" key="2">
    <source>
        <dbReference type="EMBL" id="CAH1795690.1"/>
    </source>
</evidence>
<evidence type="ECO:0000313" key="3">
    <source>
        <dbReference type="Proteomes" id="UP000749559"/>
    </source>
</evidence>
<feature type="compositionally biased region" description="Low complexity" evidence="1">
    <location>
        <begin position="898"/>
        <end position="917"/>
    </location>
</feature>
<protein>
    <submittedName>
        <fullName evidence="2">Uncharacterized protein</fullName>
    </submittedName>
</protein>
<accession>A0A8J1UB38</accession>
<dbReference type="InterPro" id="IPR016024">
    <property type="entry name" value="ARM-type_fold"/>
</dbReference>
<dbReference type="OrthoDB" id="6349794at2759"/>
<keyword evidence="3" id="KW-1185">Reference proteome</keyword>
<dbReference type="GO" id="GO:0007127">
    <property type="term" value="P:meiosis I"/>
    <property type="evidence" value="ECO:0007669"/>
    <property type="project" value="TreeGrafter"/>
</dbReference>
<organism evidence="2 3">
    <name type="scientific">Owenia fusiformis</name>
    <name type="common">Polychaete worm</name>
    <dbReference type="NCBI Taxonomy" id="6347"/>
    <lineage>
        <taxon>Eukaryota</taxon>
        <taxon>Metazoa</taxon>
        <taxon>Spiralia</taxon>
        <taxon>Lophotrochozoa</taxon>
        <taxon>Annelida</taxon>
        <taxon>Polychaeta</taxon>
        <taxon>Sedentaria</taxon>
        <taxon>Canalipalpata</taxon>
        <taxon>Sabellida</taxon>
        <taxon>Oweniida</taxon>
        <taxon>Oweniidae</taxon>
        <taxon>Owenia</taxon>
    </lineage>
</organism>
<dbReference type="AlphaFoldDB" id="A0A8J1UB38"/>
<dbReference type="EMBL" id="CAIIXF020000009">
    <property type="protein sequence ID" value="CAH1795690.1"/>
    <property type="molecule type" value="Genomic_DNA"/>
</dbReference>
<sequence>MIEPTKQHSSHNQRWQLLDTSSQIPVCLACVIEIVEDSTIVLLKKKPGIVTFLRLLTSNGEGVIESMNHDPRVAAHFTMAFVGLLDVTDDSISNVAVEVVLQLVLQVKSEDLVCYVLDVITQQCLKLCNFSKSVSYFNLAGRMLSSIAPLASQMVESYGSFIDYIYTGLSYPDETIQSSLCFILVHIYSSESLGAIPSSLHARGVEGVMVILGQAQSQELLLNALGLLKKMFAVPGAIHQLVSYSNSGTTLSSVIKKLLLLKKPTLQIAVIQCLCGIVSSDRGQHATGMLLQGDVAEFLFEALPTTNELLLSSLFCCLLLFTESDVFFQKCHAVYGLESILRGIEQAVKLQSHQTTLHGMNLLSNILHKQPNTVRLFSNVSVLKQCLGIICQGLQCISHHVFMTSVEAFHNICKKEYLTTHVPYESLLMLLHHLAMVVSQNPQLSTTSTRFHHESVKLRKKIAEKQNGTSTKSEDRLFGLISSIEKVLEVQIDGGILGSSTELMNNGGKDGTMSQQNFCIEVLQICDEVCIPVTMMNLKLVRNVKIFQGLYNSLLHLQSIMGNNRELYLKLVSCGFIEFSLQVKYLHSCDELHQSVDTFLLKVCLTLLDDGYTQNNSSLTKETPMASELTDLLQNGLPIVKGSFRETLCLLCQQVDHNEANGDQVFSSAQYSLITLLYVAVYYGDSLELMDHLLAALDTFICLHPQLFHLPAIVLQYLLVLYSTCCCSCEAEETSQYHSKARDIVLGCLDDDPTLLGEWCSWHVSLLHWAFQSPVSSQTIGKRMLHIWMCSSCGNNREDLLRLAFVNPLCLLQILELVSESHGKRMDGVEVLSEISNQAVSTGCRSVADTIREWVPDILMKIFLHDTLSRQGLIKLLQMYCSLQSMCPVAEDTIANQIPPSSTSTAPIASSHTTSAPNSANQPITHIIPFKLIYHVIKLLHKEINVLGTKLQEDDELKQNNDRRMNASEAHEDVSENPRPLRGAMDSESGGTVKTRANDCGDLDLVVCCIETINYALVQEHSSKETQVSSILLSNTQLMVSLGNLLQSGRLAVCRCVYELITGLIISAHYAQIQMEPLVNIETNQAVTLVKSSNISEQLTILAFWMAYFNTTTSDMVKFYTHPDARRLSESESECLGIGSLDLRRLVIYLQHCILQGSGRVQHLAVDCYRSLLNYTETRSAHLANHLLNQPWNHLILQATLDKTTYDEEQSINDGGETPNKDKHSSIATKLISMFLASG</sequence>
<name>A0A8J1UB38_OWEFU</name>